<accession>A0A7X2D2L5</accession>
<dbReference type="AlphaFoldDB" id="A0A7X2D2L5"/>
<dbReference type="RefSeq" id="WP_153341867.1">
    <property type="nucleotide sequence ID" value="NZ_WIVE01000010.1"/>
</dbReference>
<dbReference type="OrthoDB" id="7324398at2"/>
<comment type="caution">
    <text evidence="1">The sequence shown here is derived from an EMBL/GenBank/DDBJ whole genome shotgun (WGS) entry which is preliminary data.</text>
</comment>
<gene>
    <name evidence="1" type="ORF">GHC57_05155</name>
</gene>
<sequence>MGENADRITIDPSHGDSSWVGTMPGFLRGPARKLDSTGGRNRDRRMVRTVQMLYPTLCRVEREKHGTTADGAPARLRLDGVPFDRAVNDARAIERGLAVFDQAWTSGAIALRAANGKLIPPTKGKAVVPACGYSVDHVKRYFIDRAARIILRRMPDIYDLVAGELQDPALLPRLRRIASIPPAAISEIVRGFDGQVRKALLDTDDATLEAMARIHPRVLKALRTALGPDFSRLMAAGPDYLSAVGEALTVPEQASDLGKSLLLLQTPEAVRAIGAWDIHDVTEEVNAERKKKGMPALRVPTYKTDIRALQGVLGPEFDHLLEFPPVLLDVFGQGARELRALDVAPRTARVEQMTFFCQRYMSYLSEASVTALFLLKPHDRAKVPDGLEPNIAEVFFILEGLWGKKGYGRKFFEETIGTEEGARAIALMMHDFVGLKQRGSIKTASDLTQIVGNSDLLDSHILKYMAKK</sequence>
<protein>
    <submittedName>
        <fullName evidence="1">Uncharacterized protein</fullName>
    </submittedName>
</protein>
<keyword evidence="2" id="KW-1185">Reference proteome</keyword>
<name>A0A7X2D2L5_9PROT</name>
<reference evidence="1 2" key="1">
    <citation type="submission" date="2019-10" db="EMBL/GenBank/DDBJ databases">
        <title>Draft whole-genome sequence of the purple nonsulfur photosynthetic bacterium Roseospira navarrensis DSM 15114.</title>
        <authorList>
            <person name="Kyndt J.A."/>
            <person name="Meyer T.E."/>
        </authorList>
    </citation>
    <scope>NUCLEOTIDE SEQUENCE [LARGE SCALE GENOMIC DNA]</scope>
    <source>
        <strain evidence="1 2">DSM 15114</strain>
    </source>
</reference>
<dbReference type="EMBL" id="WIVE01000010">
    <property type="protein sequence ID" value="MQX35903.1"/>
    <property type="molecule type" value="Genomic_DNA"/>
</dbReference>
<dbReference type="Proteomes" id="UP000434582">
    <property type="component" value="Unassembled WGS sequence"/>
</dbReference>
<proteinExistence type="predicted"/>
<organism evidence="1 2">
    <name type="scientific">Roseospira navarrensis</name>
    <dbReference type="NCBI Taxonomy" id="140058"/>
    <lineage>
        <taxon>Bacteria</taxon>
        <taxon>Pseudomonadati</taxon>
        <taxon>Pseudomonadota</taxon>
        <taxon>Alphaproteobacteria</taxon>
        <taxon>Rhodospirillales</taxon>
        <taxon>Rhodospirillaceae</taxon>
        <taxon>Roseospira</taxon>
    </lineage>
</organism>
<evidence type="ECO:0000313" key="1">
    <source>
        <dbReference type="EMBL" id="MQX35903.1"/>
    </source>
</evidence>
<evidence type="ECO:0000313" key="2">
    <source>
        <dbReference type="Proteomes" id="UP000434582"/>
    </source>
</evidence>